<dbReference type="GO" id="GO:0046872">
    <property type="term" value="F:metal ion binding"/>
    <property type="evidence" value="ECO:0007669"/>
    <property type="project" value="UniProtKB-KW"/>
</dbReference>
<evidence type="ECO:0000256" key="11">
    <source>
        <dbReference type="SAM" id="Phobius"/>
    </source>
</evidence>
<sequence length="889" mass="94325">MESGVEASSAADWHAQPAEAVFERLDTSESGLSPEEAAARRERFGPNELPDDDERRPARILLAQFRSALVWVLVLAVVLSATVGETVDAVLITGIVVANAAFGFVQDYRAERSLRALRELATPTVTVRRDGERTMVPATDLVPGDVILLAEGDVVPADARLAEASTLQVDEAALTGESAPVEKSLGVLSPGTALAERSNLVFDGTSVTRGRGVAVVVATGLDTEVGHIATSLRTAERRSTPLERDLDVLARRLGVAVVVLAAVLVPVLVLGGTELVQAALTGVSLAVAAIPEGLPAVVTLTLALGVRRMADENALVRTLPAVEALGSVDTVCTDKTGTLTRGEMRVGRLWVDDETVDRADNETVDPRGNRTTGTEAGDDRVRRLLEIGALCNDGPADGDGGDPTERALVDAASEAGLDVARLREERPRSDERPFSAERKRMATVHDDEVLVKGAPETVLQRSTRLLTADGVRPLDDAARERVAARVESFADDALRVLAFAYKPRDDDGDLEENLVLVGLQGLVDPPRPEVADAIAETRAAGIDVKMVTGDNRVTARAIARQVGIGDRVLTGSEVAAMNDHDLRERLPDVDVFARVTPTEKVRILELLQASGRRVAMTGDGVNDAPALKRADVGIAMGVRGTDVAKQASDIVLLDDDYGTIRDAVRRGRTVFDNVWKFVAYLLGANVAEVALVLLASLAGFLVLPAVQLLWINLLTDGLPALALGTDPTAEDVMERRPRRDTGVVDRAMVGLVGGTATVTTLLMLALLAFTLDGGASVTAYAGTMVFTGLVVVEFGKLYVVRWTRRTPTRSNPALAAAVLASFGLHLAVLYTPLADYFGTVPLASGDWLVLAGVLLASLPLYLLVGVVVRRYTERTEEPPADATSAVEAT</sequence>
<dbReference type="Pfam" id="PF00122">
    <property type="entry name" value="E1-E2_ATPase"/>
    <property type="match status" value="1"/>
</dbReference>
<dbReference type="InterPro" id="IPR008250">
    <property type="entry name" value="ATPase_P-typ_transduc_dom_A_sf"/>
</dbReference>
<proteinExistence type="predicted"/>
<feature type="domain" description="Cation-transporting P-type ATPase N-terminal" evidence="12">
    <location>
        <begin position="12"/>
        <end position="85"/>
    </location>
</feature>
<dbReference type="EMBL" id="JBHSQH010000001">
    <property type="protein sequence ID" value="MFC5969743.1"/>
    <property type="molecule type" value="Genomic_DNA"/>
</dbReference>
<dbReference type="GO" id="GO:0016020">
    <property type="term" value="C:membrane"/>
    <property type="evidence" value="ECO:0007669"/>
    <property type="project" value="UniProtKB-SubCell"/>
</dbReference>
<keyword evidence="5" id="KW-0067">ATP-binding</keyword>
<evidence type="ECO:0000259" key="12">
    <source>
        <dbReference type="SMART" id="SM00831"/>
    </source>
</evidence>
<evidence type="ECO:0000313" key="14">
    <source>
        <dbReference type="Proteomes" id="UP001596099"/>
    </source>
</evidence>
<dbReference type="Gene3D" id="1.20.1110.10">
    <property type="entry name" value="Calcium-transporting ATPase, transmembrane domain"/>
    <property type="match status" value="1"/>
</dbReference>
<comment type="caution">
    <text evidence="13">The sequence shown here is derived from an EMBL/GenBank/DDBJ whole genome shotgun (WGS) entry which is preliminary data.</text>
</comment>
<dbReference type="SUPFAM" id="SSF81665">
    <property type="entry name" value="Calcium ATPase, transmembrane domain M"/>
    <property type="match status" value="1"/>
</dbReference>
<keyword evidence="6" id="KW-0460">Magnesium</keyword>
<dbReference type="InterPro" id="IPR036412">
    <property type="entry name" value="HAD-like_sf"/>
</dbReference>
<keyword evidence="2 11" id="KW-0812">Transmembrane</keyword>
<dbReference type="Pfam" id="PF00689">
    <property type="entry name" value="Cation_ATPase_C"/>
    <property type="match status" value="1"/>
</dbReference>
<keyword evidence="14" id="KW-1185">Reference proteome</keyword>
<dbReference type="NCBIfam" id="TIGR01494">
    <property type="entry name" value="ATPase_P-type"/>
    <property type="match status" value="2"/>
</dbReference>
<dbReference type="SMART" id="SM00831">
    <property type="entry name" value="Cation_ATPase_N"/>
    <property type="match status" value="1"/>
</dbReference>
<evidence type="ECO:0000256" key="6">
    <source>
        <dbReference type="ARBA" id="ARBA00022842"/>
    </source>
</evidence>
<evidence type="ECO:0000256" key="4">
    <source>
        <dbReference type="ARBA" id="ARBA00022741"/>
    </source>
</evidence>
<dbReference type="AlphaFoldDB" id="A0ABD5RHD9"/>
<comment type="subcellular location">
    <subcellularLocation>
        <location evidence="1">Membrane</location>
        <topology evidence="1">Multi-pass membrane protein</topology>
    </subcellularLocation>
</comment>
<evidence type="ECO:0000256" key="3">
    <source>
        <dbReference type="ARBA" id="ARBA00022723"/>
    </source>
</evidence>
<dbReference type="SFLD" id="SFLDF00027">
    <property type="entry name" value="p-type_atpase"/>
    <property type="match status" value="1"/>
</dbReference>
<reference evidence="13 14" key="1">
    <citation type="journal article" date="2019" name="Int. J. Syst. Evol. Microbiol.">
        <title>The Global Catalogue of Microorganisms (GCM) 10K type strain sequencing project: providing services to taxonomists for standard genome sequencing and annotation.</title>
        <authorList>
            <consortium name="The Broad Institute Genomics Platform"/>
            <consortium name="The Broad Institute Genome Sequencing Center for Infectious Disease"/>
            <person name="Wu L."/>
            <person name="Ma J."/>
        </authorList>
    </citation>
    <scope>NUCLEOTIDE SEQUENCE [LARGE SCALE GENOMIC DNA]</scope>
    <source>
        <strain evidence="13 14">CGMCC 1.12543</strain>
    </source>
</reference>
<dbReference type="Pfam" id="PF00690">
    <property type="entry name" value="Cation_ATPase_N"/>
    <property type="match status" value="1"/>
</dbReference>
<dbReference type="SFLD" id="SFLDS00003">
    <property type="entry name" value="Haloacid_Dehalogenase"/>
    <property type="match status" value="1"/>
</dbReference>
<gene>
    <name evidence="13" type="ORF">ACFPYI_00220</name>
</gene>
<protein>
    <submittedName>
        <fullName evidence="13">Cation-translocating P-type ATPase</fullName>
    </submittedName>
</protein>
<evidence type="ECO:0000256" key="8">
    <source>
        <dbReference type="ARBA" id="ARBA00022989"/>
    </source>
</evidence>
<dbReference type="Gene3D" id="3.40.1110.10">
    <property type="entry name" value="Calcium-transporting ATPase, cytoplasmic domain N"/>
    <property type="match status" value="1"/>
</dbReference>
<evidence type="ECO:0000256" key="7">
    <source>
        <dbReference type="ARBA" id="ARBA00022967"/>
    </source>
</evidence>
<evidence type="ECO:0000313" key="13">
    <source>
        <dbReference type="EMBL" id="MFC5969743.1"/>
    </source>
</evidence>
<dbReference type="Gene3D" id="2.70.150.10">
    <property type="entry name" value="Calcium-transporting ATPase, cytoplasmic transduction domain A"/>
    <property type="match status" value="1"/>
</dbReference>
<dbReference type="InterPro" id="IPR023299">
    <property type="entry name" value="ATPase_P-typ_cyto_dom_N"/>
</dbReference>
<evidence type="ECO:0000256" key="2">
    <source>
        <dbReference type="ARBA" id="ARBA00022692"/>
    </source>
</evidence>
<dbReference type="SUPFAM" id="SSF81653">
    <property type="entry name" value="Calcium ATPase, transduction domain A"/>
    <property type="match status" value="1"/>
</dbReference>
<dbReference type="SUPFAM" id="SSF56784">
    <property type="entry name" value="HAD-like"/>
    <property type="match status" value="1"/>
</dbReference>
<dbReference type="PANTHER" id="PTHR24093:SF513">
    <property type="entry name" value="CATION-TRANSPORTING ATPASE I-RELATED"/>
    <property type="match status" value="1"/>
</dbReference>
<dbReference type="InterPro" id="IPR044492">
    <property type="entry name" value="P_typ_ATPase_HD_dom"/>
</dbReference>
<evidence type="ECO:0000256" key="1">
    <source>
        <dbReference type="ARBA" id="ARBA00004141"/>
    </source>
</evidence>
<dbReference type="InterPro" id="IPR023214">
    <property type="entry name" value="HAD_sf"/>
</dbReference>
<dbReference type="InterPro" id="IPR023298">
    <property type="entry name" value="ATPase_P-typ_TM_dom_sf"/>
</dbReference>
<evidence type="ECO:0000256" key="10">
    <source>
        <dbReference type="SAM" id="MobiDB-lite"/>
    </source>
</evidence>
<dbReference type="PANTHER" id="PTHR24093">
    <property type="entry name" value="CATION TRANSPORTING ATPASE"/>
    <property type="match status" value="1"/>
</dbReference>
<feature type="region of interest" description="Disordered" evidence="10">
    <location>
        <begin position="24"/>
        <end position="51"/>
    </location>
</feature>
<dbReference type="Gene3D" id="3.40.50.1000">
    <property type="entry name" value="HAD superfamily/HAD-like"/>
    <property type="match status" value="1"/>
</dbReference>
<evidence type="ECO:0000256" key="9">
    <source>
        <dbReference type="ARBA" id="ARBA00023136"/>
    </source>
</evidence>
<keyword evidence="4" id="KW-0547">Nucleotide-binding</keyword>
<feature type="transmembrane region" description="Helical" evidence="11">
    <location>
        <begin position="65"/>
        <end position="83"/>
    </location>
</feature>
<feature type="transmembrane region" description="Helical" evidence="11">
    <location>
        <begin position="777"/>
        <end position="800"/>
    </location>
</feature>
<dbReference type="RefSeq" id="WP_247418510.1">
    <property type="nucleotide sequence ID" value="NZ_JALLGW010000001.1"/>
</dbReference>
<feature type="transmembrane region" description="Helical" evidence="11">
    <location>
        <begin position="89"/>
        <end position="108"/>
    </location>
</feature>
<dbReference type="SUPFAM" id="SSF81660">
    <property type="entry name" value="Metal cation-transporting ATPase, ATP-binding domain N"/>
    <property type="match status" value="1"/>
</dbReference>
<name>A0ABD5RHD9_9EURY</name>
<dbReference type="PROSITE" id="PS00154">
    <property type="entry name" value="ATPASE_E1_E2"/>
    <property type="match status" value="1"/>
</dbReference>
<keyword evidence="8 11" id="KW-1133">Transmembrane helix</keyword>
<dbReference type="GO" id="GO:0005524">
    <property type="term" value="F:ATP binding"/>
    <property type="evidence" value="ECO:0007669"/>
    <property type="project" value="UniProtKB-KW"/>
</dbReference>
<keyword evidence="3" id="KW-0479">Metal-binding</keyword>
<dbReference type="PRINTS" id="PR00120">
    <property type="entry name" value="HATPASE"/>
</dbReference>
<dbReference type="InterPro" id="IPR004014">
    <property type="entry name" value="ATPase_P-typ_cation-transptr_N"/>
</dbReference>
<dbReference type="InterPro" id="IPR006068">
    <property type="entry name" value="ATPase_P-typ_cation-transptr_C"/>
</dbReference>
<feature type="transmembrane region" description="Helical" evidence="11">
    <location>
        <begin position="677"/>
        <end position="702"/>
    </location>
</feature>
<dbReference type="Pfam" id="PF13246">
    <property type="entry name" value="Cation_ATPase"/>
    <property type="match status" value="1"/>
</dbReference>
<feature type="transmembrane region" description="Helical" evidence="11">
    <location>
        <begin position="708"/>
        <end position="726"/>
    </location>
</feature>
<feature type="transmembrane region" description="Helical" evidence="11">
    <location>
        <begin position="812"/>
        <end position="832"/>
    </location>
</feature>
<dbReference type="Proteomes" id="UP001596099">
    <property type="component" value="Unassembled WGS sequence"/>
</dbReference>
<dbReference type="PRINTS" id="PR00119">
    <property type="entry name" value="CATATPASE"/>
</dbReference>
<dbReference type="InterPro" id="IPR018303">
    <property type="entry name" value="ATPase_P-typ_P_site"/>
</dbReference>
<organism evidence="13 14">
    <name type="scientific">Halomarina salina</name>
    <dbReference type="NCBI Taxonomy" id="1872699"/>
    <lineage>
        <taxon>Archaea</taxon>
        <taxon>Methanobacteriati</taxon>
        <taxon>Methanobacteriota</taxon>
        <taxon>Stenosarchaea group</taxon>
        <taxon>Halobacteria</taxon>
        <taxon>Halobacteriales</taxon>
        <taxon>Natronomonadaceae</taxon>
        <taxon>Halomarina</taxon>
    </lineage>
</organism>
<dbReference type="Pfam" id="PF08282">
    <property type="entry name" value="Hydrolase_3"/>
    <property type="match status" value="1"/>
</dbReference>
<feature type="transmembrane region" description="Helical" evidence="11">
    <location>
        <begin position="278"/>
        <end position="304"/>
    </location>
</feature>
<evidence type="ECO:0000256" key="5">
    <source>
        <dbReference type="ARBA" id="ARBA00022840"/>
    </source>
</evidence>
<keyword evidence="7" id="KW-1278">Translocase</keyword>
<feature type="transmembrane region" description="Helical" evidence="11">
    <location>
        <begin position="253"/>
        <end position="272"/>
    </location>
</feature>
<accession>A0ABD5RHD9</accession>
<dbReference type="InterPro" id="IPR059000">
    <property type="entry name" value="ATPase_P-type_domA"/>
</dbReference>
<dbReference type="InterPro" id="IPR001757">
    <property type="entry name" value="P_typ_ATPase"/>
</dbReference>
<feature type="transmembrane region" description="Helical" evidence="11">
    <location>
        <begin position="747"/>
        <end position="771"/>
    </location>
</feature>
<dbReference type="SFLD" id="SFLDG00002">
    <property type="entry name" value="C1.7:_P-type_atpase_like"/>
    <property type="match status" value="1"/>
</dbReference>
<keyword evidence="9 11" id="KW-0472">Membrane</keyword>
<feature type="transmembrane region" description="Helical" evidence="11">
    <location>
        <begin position="847"/>
        <end position="868"/>
    </location>
</feature>